<dbReference type="InterPro" id="IPR043129">
    <property type="entry name" value="ATPase_NBD"/>
</dbReference>
<dbReference type="Gene3D" id="3.30.420.40">
    <property type="match status" value="2"/>
</dbReference>
<comment type="caution">
    <text evidence="1">The sequence shown here is derived from an EMBL/GenBank/DDBJ whole genome shotgun (WGS) entry which is preliminary data.</text>
</comment>
<sequence length="588" mass="65166">MAQHGKIIVGVDYGTTGSTFSYFLPDRRNSMNPREYHNWPGPGHGSHVVSEKAPSILAYPEENPYLRRTQWGHEVTPEMKSVSWTKLMVDKNTTPQHIKHPSLDESNSTGVMRIPRRKTPQQVVSDYLQLLYMFICSTLQQKLEVETLDGFHLEFRFAVPAVWGEDAKDLFFGAVRGAGFTSRIGASQVEHSCQILREPEVVMAKVLTYRAHLPTQSVLVQAGDGVVVCDIGGGTVDITSYNISSVRPRISYDQLTEYTGGLCGATAVDRNFHQYLQGIFGESFQSIPLVERTPGSAFMSAFEDAKHSFSSHVPRPHRLPIRIPFSATDPQVYDQHRGELILAHHTLRSFFQPVVRAICLLLHQQIIAANAKAGDFKINRIILAGGLSQSQYLISEVRTVFGQTGRVTVDVIPEPIMAVADGGACWGIGAPHPVGYLCQRHYGVPSAVPFVSGLHDEDDAHYDIITGQKMAHGIEWKQSYDEGYVGRHEVTFPFHEDGTLLQNVDIFSSDLNTPPFRTAVQGAKHLSQLCCDLSQVNLSQFPHSMVNGRVSYNVSLTIVFRVKSSNRTVQFEGFVGSQSLGSLNLLAS</sequence>
<reference evidence="1 2" key="1">
    <citation type="submission" date="2016-12" db="EMBL/GenBank/DDBJ databases">
        <title>The genomes of Aspergillus section Nigri reveals drivers in fungal speciation.</title>
        <authorList>
            <consortium name="DOE Joint Genome Institute"/>
            <person name="Vesth T.C."/>
            <person name="Nybo J."/>
            <person name="Theobald S."/>
            <person name="Brandl J."/>
            <person name="Frisvad J.C."/>
            <person name="Nielsen K.F."/>
            <person name="Lyhne E.K."/>
            <person name="Kogle M.E."/>
            <person name="Kuo A."/>
            <person name="Riley R."/>
            <person name="Clum A."/>
            <person name="Nolan M."/>
            <person name="Lipzen A."/>
            <person name="Salamov A."/>
            <person name="Henrissat B."/>
            <person name="Wiebenga A."/>
            <person name="De Vries R.P."/>
            <person name="Grigoriev I.V."/>
            <person name="Mortensen U.H."/>
            <person name="Andersen M.R."/>
            <person name="Baker S.E."/>
        </authorList>
    </citation>
    <scope>NUCLEOTIDE SEQUENCE [LARGE SCALE GENOMIC DNA]</scope>
    <source>
        <strain evidence="1 2">IBT 23096</strain>
    </source>
</reference>
<dbReference type="VEuPathDB" id="FungiDB:P170DRAFT_472376"/>
<gene>
    <name evidence="1" type="ORF">P170DRAFT_472376</name>
</gene>
<dbReference type="AlphaFoldDB" id="A0A2I2GHY1"/>
<dbReference type="Gene3D" id="3.90.640.10">
    <property type="entry name" value="Actin, Chain A, domain 4"/>
    <property type="match status" value="1"/>
</dbReference>
<dbReference type="Proteomes" id="UP000234275">
    <property type="component" value="Unassembled WGS sequence"/>
</dbReference>
<protein>
    <submittedName>
        <fullName evidence="1">Actin-like ATPase domain-containing protein</fullName>
    </submittedName>
</protein>
<accession>A0A2I2GHY1</accession>
<dbReference type="PANTHER" id="PTHR14187:SF81">
    <property type="entry name" value="HSP70 FAMILY PROTEIN (AFU_ORTHOLOGUE AFUA_4G14040)"/>
    <property type="match status" value="1"/>
</dbReference>
<dbReference type="GeneID" id="36560641"/>
<proteinExistence type="predicted"/>
<evidence type="ECO:0000313" key="2">
    <source>
        <dbReference type="Proteomes" id="UP000234275"/>
    </source>
</evidence>
<dbReference type="EMBL" id="MSFO01000002">
    <property type="protein sequence ID" value="PLB52486.1"/>
    <property type="molecule type" value="Genomic_DNA"/>
</dbReference>
<evidence type="ECO:0000313" key="1">
    <source>
        <dbReference type="EMBL" id="PLB52486.1"/>
    </source>
</evidence>
<dbReference type="SUPFAM" id="SSF53067">
    <property type="entry name" value="Actin-like ATPase domain"/>
    <property type="match status" value="2"/>
</dbReference>
<dbReference type="RefSeq" id="XP_024707788.1">
    <property type="nucleotide sequence ID" value="XM_024852943.1"/>
</dbReference>
<dbReference type="STRING" id="1392250.A0A2I2GHY1"/>
<organism evidence="1 2">
    <name type="scientific">Aspergillus steynii IBT 23096</name>
    <dbReference type="NCBI Taxonomy" id="1392250"/>
    <lineage>
        <taxon>Eukaryota</taxon>
        <taxon>Fungi</taxon>
        <taxon>Dikarya</taxon>
        <taxon>Ascomycota</taxon>
        <taxon>Pezizomycotina</taxon>
        <taxon>Eurotiomycetes</taxon>
        <taxon>Eurotiomycetidae</taxon>
        <taxon>Eurotiales</taxon>
        <taxon>Aspergillaceae</taxon>
        <taxon>Aspergillus</taxon>
        <taxon>Aspergillus subgen. Circumdati</taxon>
    </lineage>
</organism>
<keyword evidence="2" id="KW-1185">Reference proteome</keyword>
<name>A0A2I2GHY1_9EURO</name>
<dbReference type="CDD" id="cd10170">
    <property type="entry name" value="ASKHA_NBD_HSP70"/>
    <property type="match status" value="1"/>
</dbReference>
<dbReference type="OrthoDB" id="2963168at2759"/>
<dbReference type="PANTHER" id="PTHR14187">
    <property type="entry name" value="ALPHA KINASE/ELONGATION FACTOR 2 KINASE"/>
    <property type="match status" value="1"/>
</dbReference>